<proteinExistence type="inferred from homology"/>
<accession>A0A0H2S2R2</accession>
<evidence type="ECO:0000313" key="10">
    <source>
        <dbReference type="Proteomes" id="UP000053477"/>
    </source>
</evidence>
<comment type="similarity">
    <text evidence="2 8">Belongs to the chorismate synthase family.</text>
</comment>
<dbReference type="PIRSF" id="PIRSF001456">
    <property type="entry name" value="Chorismate_synth"/>
    <property type="match status" value="1"/>
</dbReference>
<organism evidence="9 10">
    <name type="scientific">Schizopora paradoxa</name>
    <dbReference type="NCBI Taxonomy" id="27342"/>
    <lineage>
        <taxon>Eukaryota</taxon>
        <taxon>Fungi</taxon>
        <taxon>Dikarya</taxon>
        <taxon>Basidiomycota</taxon>
        <taxon>Agaricomycotina</taxon>
        <taxon>Agaricomycetes</taxon>
        <taxon>Hymenochaetales</taxon>
        <taxon>Schizoporaceae</taxon>
        <taxon>Schizopora</taxon>
    </lineage>
</organism>
<reference evidence="9 10" key="1">
    <citation type="submission" date="2015-04" db="EMBL/GenBank/DDBJ databases">
        <title>Complete genome sequence of Schizopora paradoxa KUC8140, a cosmopolitan wood degrader in East Asia.</title>
        <authorList>
            <consortium name="DOE Joint Genome Institute"/>
            <person name="Min B."/>
            <person name="Park H."/>
            <person name="Jang Y."/>
            <person name="Kim J.-J."/>
            <person name="Kim K.H."/>
            <person name="Pangilinan J."/>
            <person name="Lipzen A."/>
            <person name="Riley R."/>
            <person name="Grigoriev I.V."/>
            <person name="Spatafora J.W."/>
            <person name="Choi I.-G."/>
        </authorList>
    </citation>
    <scope>NUCLEOTIDE SEQUENCE [LARGE SCALE GENOMIC DNA]</scope>
    <source>
        <strain evidence="9 10">KUC8140</strain>
    </source>
</reference>
<dbReference type="InParanoid" id="A0A0H2S2R2"/>
<comment type="catalytic activity">
    <reaction evidence="8">
        <text>5-O-(1-carboxyvinyl)-3-phosphoshikimate = chorismate + phosphate</text>
        <dbReference type="Rhea" id="RHEA:21020"/>
        <dbReference type="ChEBI" id="CHEBI:29748"/>
        <dbReference type="ChEBI" id="CHEBI:43474"/>
        <dbReference type="ChEBI" id="CHEBI:57701"/>
        <dbReference type="EC" id="4.2.3.5"/>
    </reaction>
</comment>
<dbReference type="InterPro" id="IPR035904">
    <property type="entry name" value="Chorismate_synth_AroC_sf"/>
</dbReference>
<dbReference type="STRING" id="27342.A0A0H2S2R2"/>
<dbReference type="PANTHER" id="PTHR21085">
    <property type="entry name" value="CHORISMATE SYNTHASE"/>
    <property type="match status" value="1"/>
</dbReference>
<dbReference type="CDD" id="cd07304">
    <property type="entry name" value="Chorismate_synthase"/>
    <property type="match status" value="1"/>
</dbReference>
<evidence type="ECO:0000256" key="2">
    <source>
        <dbReference type="ARBA" id="ARBA00008014"/>
    </source>
</evidence>
<protein>
    <recommendedName>
        <fullName evidence="4 8">Chorismate synthase</fullName>
        <ecNumber evidence="4 8">4.2.3.5</ecNumber>
    </recommendedName>
</protein>
<dbReference type="InterPro" id="IPR020541">
    <property type="entry name" value="Chorismate_synthase_CS"/>
</dbReference>
<keyword evidence="10" id="KW-1185">Reference proteome</keyword>
<dbReference type="GO" id="GO:0009073">
    <property type="term" value="P:aromatic amino acid family biosynthetic process"/>
    <property type="evidence" value="ECO:0007669"/>
    <property type="project" value="UniProtKB-KW"/>
</dbReference>
<dbReference type="EMBL" id="KQ086004">
    <property type="protein sequence ID" value="KLO11296.1"/>
    <property type="molecule type" value="Genomic_DNA"/>
</dbReference>
<dbReference type="GO" id="GO:0008652">
    <property type="term" value="P:amino acid biosynthetic process"/>
    <property type="evidence" value="ECO:0007669"/>
    <property type="project" value="UniProtKB-KW"/>
</dbReference>
<keyword evidence="7 8" id="KW-0456">Lyase</keyword>
<evidence type="ECO:0000256" key="3">
    <source>
        <dbReference type="ARBA" id="ARBA00011881"/>
    </source>
</evidence>
<comment type="cofactor">
    <cofactor evidence="8">
        <name>FMNH2</name>
        <dbReference type="ChEBI" id="CHEBI:57618"/>
    </cofactor>
    <text evidence="8">Reduced FMN (FMNH(2)).</text>
</comment>
<dbReference type="Proteomes" id="UP000053477">
    <property type="component" value="Unassembled WGS sequence"/>
</dbReference>
<dbReference type="InterPro" id="IPR000453">
    <property type="entry name" value="Chorismate_synth"/>
</dbReference>
<gene>
    <name evidence="9" type="ORF">SCHPADRAFT_906165</name>
</gene>
<keyword evidence="5 8" id="KW-0028">Amino-acid biosynthesis</keyword>
<evidence type="ECO:0000256" key="7">
    <source>
        <dbReference type="ARBA" id="ARBA00023239"/>
    </source>
</evidence>
<dbReference type="FunCoup" id="A0A0H2S2R2">
    <property type="interactions" value="243"/>
</dbReference>
<dbReference type="PANTHER" id="PTHR21085:SF0">
    <property type="entry name" value="CHORISMATE SYNTHASE"/>
    <property type="match status" value="1"/>
</dbReference>
<dbReference type="PROSITE" id="PS00787">
    <property type="entry name" value="CHORISMATE_SYNTHASE_1"/>
    <property type="match status" value="1"/>
</dbReference>
<dbReference type="PROSITE" id="PS00788">
    <property type="entry name" value="CHORISMATE_SYNTHASE_2"/>
    <property type="match status" value="1"/>
</dbReference>
<dbReference type="PROSITE" id="PS00789">
    <property type="entry name" value="CHORISMATE_SYNTHASE_3"/>
    <property type="match status" value="1"/>
</dbReference>
<sequence>MSTFGSQFRVTTYGESHCASVGCIIDGCPPGLQLTAADIQVQLSRRRPGQSNLTTPRDEKDLVHIQSGIEHSVTLGTPIALLVKNEDQRPKDYTETDLYPRPSHADYTYLEKYGIKASSGGGRSSARETIGRVAAGAIAEKYLRQAHGVEIVAFVSSVGKVNIPSSVGGHAASHEDDDDVEDALTPEFRKLLSTVTRDVVDKQQTRCPHPETAERMVKRILRAKEAQDSIGGTVTCVIRNVPPGLGEPVFDKFEAKLAHAMLSIPATKAFEIGSGFRGTEVPGSKHNDKFVRRPDGRLGTTTNWSGGVQGGITNGEDIYFRVGFKSPATISQPQATAQYDGTEGSLAARGRHDPCVVPRAVPIVEAMASLVVMDMLVQQNGRTATASLLPPITTLPPTMVMPPKAKQIVAGGAPVDGEVAKNE</sequence>
<name>A0A0H2S2R2_9AGAM</name>
<evidence type="ECO:0000256" key="1">
    <source>
        <dbReference type="ARBA" id="ARBA00005044"/>
    </source>
</evidence>
<dbReference type="UniPathway" id="UPA00053">
    <property type="reaction ID" value="UER00090"/>
</dbReference>
<comment type="pathway">
    <text evidence="1 8">Metabolic intermediate biosynthesis; chorismate biosynthesis; chorismate from D-erythrose 4-phosphate and phosphoenolpyruvate: step 7/7.</text>
</comment>
<dbReference type="SUPFAM" id="SSF103263">
    <property type="entry name" value="Chorismate synthase, AroC"/>
    <property type="match status" value="1"/>
</dbReference>
<dbReference type="Pfam" id="PF01264">
    <property type="entry name" value="Chorismate_synt"/>
    <property type="match status" value="1"/>
</dbReference>
<keyword evidence="6 8" id="KW-0057">Aromatic amino acid biosynthesis</keyword>
<dbReference type="Gene3D" id="3.60.150.10">
    <property type="entry name" value="Chorismate synthase AroC"/>
    <property type="match status" value="1"/>
</dbReference>
<dbReference type="FunFam" id="3.60.150.10:FF:000004">
    <property type="entry name" value="Chorismate synthase"/>
    <property type="match status" value="1"/>
</dbReference>
<dbReference type="GO" id="GO:0010181">
    <property type="term" value="F:FMN binding"/>
    <property type="evidence" value="ECO:0007669"/>
    <property type="project" value="TreeGrafter"/>
</dbReference>
<dbReference type="EC" id="4.2.3.5" evidence="4 8"/>
<evidence type="ECO:0000256" key="6">
    <source>
        <dbReference type="ARBA" id="ARBA00023141"/>
    </source>
</evidence>
<dbReference type="GO" id="GO:0004107">
    <property type="term" value="F:chorismate synthase activity"/>
    <property type="evidence" value="ECO:0007669"/>
    <property type="project" value="UniProtKB-EC"/>
</dbReference>
<dbReference type="NCBIfam" id="NF003793">
    <property type="entry name" value="PRK05382.1"/>
    <property type="match status" value="1"/>
</dbReference>
<evidence type="ECO:0000313" key="9">
    <source>
        <dbReference type="EMBL" id="KLO11296.1"/>
    </source>
</evidence>
<evidence type="ECO:0000256" key="8">
    <source>
        <dbReference type="RuleBase" id="RU000605"/>
    </source>
</evidence>
<evidence type="ECO:0000256" key="5">
    <source>
        <dbReference type="ARBA" id="ARBA00022605"/>
    </source>
</evidence>
<dbReference type="GO" id="GO:0009423">
    <property type="term" value="P:chorismate biosynthetic process"/>
    <property type="evidence" value="ECO:0007669"/>
    <property type="project" value="UniProtKB-UniPathway"/>
</dbReference>
<comment type="subunit">
    <text evidence="3">Homotetramer.</text>
</comment>
<evidence type="ECO:0000256" key="4">
    <source>
        <dbReference type="ARBA" id="ARBA00013036"/>
    </source>
</evidence>
<dbReference type="OrthoDB" id="1721239at2759"/>
<dbReference type="NCBIfam" id="TIGR00033">
    <property type="entry name" value="aroC"/>
    <property type="match status" value="1"/>
</dbReference>
<dbReference type="AlphaFoldDB" id="A0A0H2S2R2"/>
<dbReference type="HAMAP" id="MF_00300">
    <property type="entry name" value="Chorismate_synth"/>
    <property type="match status" value="1"/>
</dbReference>
<dbReference type="GO" id="GO:0005829">
    <property type="term" value="C:cytosol"/>
    <property type="evidence" value="ECO:0007669"/>
    <property type="project" value="TreeGrafter"/>
</dbReference>